<dbReference type="EMBL" id="QKYT01000157">
    <property type="protein sequence ID" value="RIA91287.1"/>
    <property type="molecule type" value="Genomic_DNA"/>
</dbReference>
<protein>
    <submittedName>
        <fullName evidence="3">Uncharacterized protein</fullName>
    </submittedName>
</protein>
<dbReference type="Proteomes" id="UP000265703">
    <property type="component" value="Unassembled WGS sequence"/>
</dbReference>
<feature type="region of interest" description="Disordered" evidence="2">
    <location>
        <begin position="159"/>
        <end position="223"/>
    </location>
</feature>
<organism evidence="3 4">
    <name type="scientific">Glomus cerebriforme</name>
    <dbReference type="NCBI Taxonomy" id="658196"/>
    <lineage>
        <taxon>Eukaryota</taxon>
        <taxon>Fungi</taxon>
        <taxon>Fungi incertae sedis</taxon>
        <taxon>Mucoromycota</taxon>
        <taxon>Glomeromycotina</taxon>
        <taxon>Glomeromycetes</taxon>
        <taxon>Glomerales</taxon>
        <taxon>Glomeraceae</taxon>
        <taxon>Glomus</taxon>
    </lineage>
</organism>
<evidence type="ECO:0000256" key="2">
    <source>
        <dbReference type="SAM" id="MobiDB-lite"/>
    </source>
</evidence>
<dbReference type="AlphaFoldDB" id="A0A397T541"/>
<evidence type="ECO:0000256" key="1">
    <source>
        <dbReference type="SAM" id="Coils"/>
    </source>
</evidence>
<feature type="coiled-coil region" evidence="1">
    <location>
        <begin position="110"/>
        <end position="147"/>
    </location>
</feature>
<comment type="caution">
    <text evidence="3">The sequence shown here is derived from an EMBL/GenBank/DDBJ whole genome shotgun (WGS) entry which is preliminary data.</text>
</comment>
<keyword evidence="4" id="KW-1185">Reference proteome</keyword>
<evidence type="ECO:0000313" key="4">
    <source>
        <dbReference type="Proteomes" id="UP000265703"/>
    </source>
</evidence>
<proteinExistence type="predicted"/>
<sequence>MRCNGESPKALTAHQFIRDSEDLICNTEDKQHKVSFRKKRKLDEAFSDDDFDYLYGIVTTGRDCHFPLYSPGEILQSNKMPLSIEFTDDALEEDSEEYQALCRGAKCIVLSNLSSELESLRQQVVELKAENIEVKAENAKLRQVNNEFLDSVNKMISNKIKQRKRENTQSCESKGDNDSAPEDCGKSAGTLLESSSADKQAASAPDSYENADQFPIIKKWSKT</sequence>
<accession>A0A397T541</accession>
<name>A0A397T541_9GLOM</name>
<gene>
    <name evidence="3" type="ORF">C1645_737212</name>
</gene>
<reference evidence="3 4" key="1">
    <citation type="submission" date="2018-06" db="EMBL/GenBank/DDBJ databases">
        <title>Comparative genomics reveals the genomic features of Rhizophagus irregularis, R. cerebriforme, R. diaphanum and Gigaspora rosea, and their symbiotic lifestyle signature.</title>
        <authorList>
            <person name="Morin E."/>
            <person name="San Clemente H."/>
            <person name="Chen E.C.H."/>
            <person name="De La Providencia I."/>
            <person name="Hainaut M."/>
            <person name="Kuo A."/>
            <person name="Kohler A."/>
            <person name="Murat C."/>
            <person name="Tang N."/>
            <person name="Roy S."/>
            <person name="Loubradou J."/>
            <person name="Henrissat B."/>
            <person name="Grigoriev I.V."/>
            <person name="Corradi N."/>
            <person name="Roux C."/>
            <person name="Martin F.M."/>
        </authorList>
    </citation>
    <scope>NUCLEOTIDE SEQUENCE [LARGE SCALE GENOMIC DNA]</scope>
    <source>
        <strain evidence="3 4">DAOM 227022</strain>
    </source>
</reference>
<evidence type="ECO:0000313" key="3">
    <source>
        <dbReference type="EMBL" id="RIA91287.1"/>
    </source>
</evidence>
<keyword evidence="1" id="KW-0175">Coiled coil</keyword>